<evidence type="ECO:0000313" key="2">
    <source>
        <dbReference type="Proteomes" id="UP001273505"/>
    </source>
</evidence>
<dbReference type="Proteomes" id="UP001273505">
    <property type="component" value="Unassembled WGS sequence"/>
</dbReference>
<dbReference type="EMBL" id="JAXAFO010000004">
    <property type="protein sequence ID" value="MDX6848380.1"/>
    <property type="molecule type" value="Genomic_DNA"/>
</dbReference>
<evidence type="ECO:0000313" key="1">
    <source>
        <dbReference type="EMBL" id="MDX6848380.1"/>
    </source>
</evidence>
<reference evidence="1 2" key="1">
    <citation type="submission" date="2023-11" db="EMBL/GenBank/DDBJ databases">
        <title>Gilvimarinus fulvus sp. nov., isolated from the surface of Kelp.</title>
        <authorList>
            <person name="Sun Y.Y."/>
            <person name="Gong Y."/>
            <person name="Du Z.J."/>
        </authorList>
    </citation>
    <scope>NUCLEOTIDE SEQUENCE [LARGE SCALE GENOMIC DNA]</scope>
    <source>
        <strain evidence="1 2">SDUM040013</strain>
    </source>
</reference>
<organism evidence="1 2">
    <name type="scientific">Gilvimarinus gilvus</name>
    <dbReference type="NCBI Taxonomy" id="3058038"/>
    <lineage>
        <taxon>Bacteria</taxon>
        <taxon>Pseudomonadati</taxon>
        <taxon>Pseudomonadota</taxon>
        <taxon>Gammaproteobacteria</taxon>
        <taxon>Cellvibrionales</taxon>
        <taxon>Cellvibrionaceae</taxon>
        <taxon>Gilvimarinus</taxon>
    </lineage>
</organism>
<sequence>MPNKQQRTVKPVTQIAAQTRASVASRCAGRENSINIMPKLQKQLTPAQQKTRKKAKIERQKKYMWVFMNGMQVRVKRPSMIGGIRQDEWIVQSADPIWVHQNEMWEVLNSRGTEDEECPF</sequence>
<name>A0ABU4RU23_9GAMM</name>
<gene>
    <name evidence="1" type="ORF">SCD92_03345</name>
</gene>
<protein>
    <submittedName>
        <fullName evidence="1">Uncharacterized protein</fullName>
    </submittedName>
</protein>
<comment type="caution">
    <text evidence="1">The sequence shown here is derived from an EMBL/GenBank/DDBJ whole genome shotgun (WGS) entry which is preliminary data.</text>
</comment>
<proteinExistence type="predicted"/>
<keyword evidence="2" id="KW-1185">Reference proteome</keyword>
<accession>A0ABU4RU23</accession>
<dbReference type="RefSeq" id="WP_302721226.1">
    <property type="nucleotide sequence ID" value="NZ_JAULRU010000264.1"/>
</dbReference>